<dbReference type="Pfam" id="PF13560">
    <property type="entry name" value="HTH_31"/>
    <property type="match status" value="1"/>
</dbReference>
<sequence length="281" mass="31449">MGSSEPTMHRIQLGMELEQLRTEAGKDREDVAERLGWYPTKVGKVETGAATLSAAEVEVLLGYFEADEATAERVRQLGKEARRRGSYGKVSDWARSYVGMEAGASEILLFAEELIPGLLQTEDYAREVAKASVLAKASDIDQLVKRRVERREKLYGETPPRLSVILGEAALKRLIGGATVMHEQLELLRELADLQHVTLQVLPFSAGSHASLGTSFTILRLYNNRKRTVYLEDITSADYLDRPHHLDTYTLVYERLRMDALGLNESKSMLKRTIEELGAGR</sequence>
<dbReference type="Pfam" id="PF19054">
    <property type="entry name" value="DUF5753"/>
    <property type="match status" value="1"/>
</dbReference>
<evidence type="ECO:0000259" key="1">
    <source>
        <dbReference type="PROSITE" id="PS50943"/>
    </source>
</evidence>
<comment type="caution">
    <text evidence="2">The sequence shown here is derived from an EMBL/GenBank/DDBJ whole genome shotgun (WGS) entry which is preliminary data.</text>
</comment>
<dbReference type="Proteomes" id="UP000239352">
    <property type="component" value="Unassembled WGS sequence"/>
</dbReference>
<feature type="domain" description="HTH cro/C1-type" evidence="1">
    <location>
        <begin position="17"/>
        <end position="71"/>
    </location>
</feature>
<dbReference type="AlphaFoldDB" id="A0A2T0GRH4"/>
<organism evidence="2 3">
    <name type="scientific">Actinopolyspora mortivallis</name>
    <dbReference type="NCBI Taxonomy" id="33906"/>
    <lineage>
        <taxon>Bacteria</taxon>
        <taxon>Bacillati</taxon>
        <taxon>Actinomycetota</taxon>
        <taxon>Actinomycetes</taxon>
        <taxon>Actinopolysporales</taxon>
        <taxon>Actinopolysporaceae</taxon>
        <taxon>Actinopolyspora</taxon>
    </lineage>
</organism>
<dbReference type="InterPro" id="IPR010982">
    <property type="entry name" value="Lambda_DNA-bd_dom_sf"/>
</dbReference>
<dbReference type="InterPro" id="IPR001387">
    <property type="entry name" value="Cro/C1-type_HTH"/>
</dbReference>
<dbReference type="CDD" id="cd00093">
    <property type="entry name" value="HTH_XRE"/>
    <property type="match status" value="1"/>
</dbReference>
<evidence type="ECO:0000313" key="2">
    <source>
        <dbReference type="EMBL" id="PRW61701.1"/>
    </source>
</evidence>
<keyword evidence="3" id="KW-1185">Reference proteome</keyword>
<dbReference type="PROSITE" id="PS50943">
    <property type="entry name" value="HTH_CROC1"/>
    <property type="match status" value="1"/>
</dbReference>
<proteinExistence type="predicted"/>
<dbReference type="InterPro" id="IPR043917">
    <property type="entry name" value="DUF5753"/>
</dbReference>
<name>A0A2T0GRH4_ACTMO</name>
<reference evidence="2 3" key="1">
    <citation type="submission" date="2018-03" db="EMBL/GenBank/DDBJ databases">
        <title>Actinopolyspora mortivallis from Sahara, screening for active biomolecules.</title>
        <authorList>
            <person name="Selama O."/>
            <person name="Wellington E.M.H."/>
            <person name="Hacene H."/>
        </authorList>
    </citation>
    <scope>NUCLEOTIDE SEQUENCE [LARGE SCALE GENOMIC DNA]</scope>
    <source>
        <strain evidence="2 3">M5A</strain>
    </source>
</reference>
<dbReference type="InParanoid" id="A0A2T0GRH4"/>
<protein>
    <recommendedName>
        <fullName evidence="1">HTH cro/C1-type domain-containing protein</fullName>
    </recommendedName>
</protein>
<gene>
    <name evidence="2" type="ORF">CEP50_19375</name>
</gene>
<dbReference type="SUPFAM" id="SSF47413">
    <property type="entry name" value="lambda repressor-like DNA-binding domains"/>
    <property type="match status" value="1"/>
</dbReference>
<dbReference type="GO" id="GO:0003677">
    <property type="term" value="F:DNA binding"/>
    <property type="evidence" value="ECO:0007669"/>
    <property type="project" value="InterPro"/>
</dbReference>
<evidence type="ECO:0000313" key="3">
    <source>
        <dbReference type="Proteomes" id="UP000239352"/>
    </source>
</evidence>
<dbReference type="EMBL" id="PVSR01000066">
    <property type="protein sequence ID" value="PRW61701.1"/>
    <property type="molecule type" value="Genomic_DNA"/>
</dbReference>
<accession>A0A2T0GRH4</accession>
<dbReference type="Gene3D" id="1.10.260.40">
    <property type="entry name" value="lambda repressor-like DNA-binding domains"/>
    <property type="match status" value="1"/>
</dbReference>